<comment type="caution">
    <text evidence="2">The sequence shown here is derived from an EMBL/GenBank/DDBJ whole genome shotgun (WGS) entry which is preliminary data.</text>
</comment>
<dbReference type="InterPro" id="IPR000595">
    <property type="entry name" value="cNMP-bd_dom"/>
</dbReference>
<accession>A0A5B2VZD4</accession>
<gene>
    <name evidence="2" type="ORF">F0L74_12875</name>
</gene>
<feature type="domain" description="Cyclic nucleotide-binding" evidence="1">
    <location>
        <begin position="33"/>
        <end position="120"/>
    </location>
</feature>
<dbReference type="InterPro" id="IPR018490">
    <property type="entry name" value="cNMP-bd_dom_sf"/>
</dbReference>
<protein>
    <submittedName>
        <fullName evidence="2">Crp/Fnr family transcriptional regulator</fullName>
    </submittedName>
</protein>
<dbReference type="Proteomes" id="UP000324611">
    <property type="component" value="Unassembled WGS sequence"/>
</dbReference>
<sequence length="206" mass="24068">MEDLTPLVNYVKKYIPLTEGEESFFISLLQVTKVKKRQYIHQPGYICQYRNYVLKGALRAFISDNNGQEHTISLAIEDWWIADPASFILREPGTFFVEAVEDSTIVQISYEAEQQLMQQYPKFERFYRVTSQLTAIHAQKRLLSNISQTAEERYETFAGRYSQLLQRFPLYIIASYLGMTREFLSKIRNRNLPPAQQTTDSSNNVN</sequence>
<keyword evidence="3" id="KW-1185">Reference proteome</keyword>
<proteinExistence type="predicted"/>
<dbReference type="AlphaFoldDB" id="A0A5B2VZD4"/>
<evidence type="ECO:0000313" key="3">
    <source>
        <dbReference type="Proteomes" id="UP000324611"/>
    </source>
</evidence>
<reference evidence="2 3" key="2">
    <citation type="submission" date="2019-09" db="EMBL/GenBank/DDBJ databases">
        <authorList>
            <person name="Jin C."/>
        </authorList>
    </citation>
    <scope>NUCLEOTIDE SEQUENCE [LARGE SCALE GENOMIC DNA]</scope>
    <source>
        <strain evidence="2 3">BN140078</strain>
    </source>
</reference>
<name>A0A5B2VZD4_9BACT</name>
<evidence type="ECO:0000313" key="2">
    <source>
        <dbReference type="EMBL" id="KAA2243389.1"/>
    </source>
</evidence>
<dbReference type="InterPro" id="IPR014710">
    <property type="entry name" value="RmlC-like_jellyroll"/>
</dbReference>
<evidence type="ECO:0000259" key="1">
    <source>
        <dbReference type="Pfam" id="PF00027"/>
    </source>
</evidence>
<dbReference type="SUPFAM" id="SSF51206">
    <property type="entry name" value="cAMP-binding domain-like"/>
    <property type="match status" value="1"/>
</dbReference>
<reference evidence="2 3" key="1">
    <citation type="submission" date="2019-09" db="EMBL/GenBank/DDBJ databases">
        <title>Chitinophaga ginsengihumi sp. nov., isolated from soil of ginseng rhizosphere.</title>
        <authorList>
            <person name="Lee J."/>
        </authorList>
    </citation>
    <scope>NUCLEOTIDE SEQUENCE [LARGE SCALE GENOMIC DNA]</scope>
    <source>
        <strain evidence="2 3">BN140078</strain>
    </source>
</reference>
<dbReference type="RefSeq" id="WP_149838265.1">
    <property type="nucleotide sequence ID" value="NZ_VUOC01000002.1"/>
</dbReference>
<dbReference type="Gene3D" id="2.60.120.10">
    <property type="entry name" value="Jelly Rolls"/>
    <property type="match status" value="1"/>
</dbReference>
<organism evidence="2 3">
    <name type="scientific">Chitinophaga agrisoli</name>
    <dbReference type="NCBI Taxonomy" id="2607653"/>
    <lineage>
        <taxon>Bacteria</taxon>
        <taxon>Pseudomonadati</taxon>
        <taxon>Bacteroidota</taxon>
        <taxon>Chitinophagia</taxon>
        <taxon>Chitinophagales</taxon>
        <taxon>Chitinophagaceae</taxon>
        <taxon>Chitinophaga</taxon>
    </lineage>
</organism>
<dbReference type="CDD" id="cd00038">
    <property type="entry name" value="CAP_ED"/>
    <property type="match status" value="1"/>
</dbReference>
<dbReference type="EMBL" id="VUOC01000002">
    <property type="protein sequence ID" value="KAA2243389.1"/>
    <property type="molecule type" value="Genomic_DNA"/>
</dbReference>
<dbReference type="Pfam" id="PF00027">
    <property type="entry name" value="cNMP_binding"/>
    <property type="match status" value="1"/>
</dbReference>